<dbReference type="Proteomes" id="UP000092698">
    <property type="component" value="Chromosome"/>
</dbReference>
<protein>
    <recommendedName>
        <fullName evidence="4">DUF2141 domain-containing protein</fullName>
    </recommendedName>
</protein>
<dbReference type="PATRIC" id="fig|645517.4.peg.538"/>
<feature type="signal peptide" evidence="1">
    <location>
        <begin position="1"/>
        <end position="29"/>
    </location>
</feature>
<organism evidence="2 3">
    <name type="scientific">Paraurantiacibacter namhicola</name>
    <dbReference type="NCBI Taxonomy" id="645517"/>
    <lineage>
        <taxon>Bacteria</taxon>
        <taxon>Pseudomonadati</taxon>
        <taxon>Pseudomonadota</taxon>
        <taxon>Alphaproteobacteria</taxon>
        <taxon>Sphingomonadales</taxon>
        <taxon>Erythrobacteraceae</taxon>
        <taxon>Paraurantiacibacter</taxon>
    </lineage>
</organism>
<dbReference type="InterPro" id="IPR018673">
    <property type="entry name" value="DUF2141"/>
</dbReference>
<dbReference type="OrthoDB" id="7189112at2"/>
<feature type="chain" id="PRO_5008884288" description="DUF2141 domain-containing protein" evidence="1">
    <location>
        <begin position="30"/>
        <end position="167"/>
    </location>
</feature>
<dbReference type="KEGG" id="anh:A6F65_00537"/>
<dbReference type="EMBL" id="CP016545">
    <property type="protein sequence ID" value="ANU06860.1"/>
    <property type="molecule type" value="Genomic_DNA"/>
</dbReference>
<accession>A0A1C7D5X6</accession>
<proteinExistence type="predicted"/>
<dbReference type="RefSeq" id="WP_067785666.1">
    <property type="nucleotide sequence ID" value="NZ_CP016545.1"/>
</dbReference>
<evidence type="ECO:0000313" key="3">
    <source>
        <dbReference type="Proteomes" id="UP000092698"/>
    </source>
</evidence>
<evidence type="ECO:0000313" key="2">
    <source>
        <dbReference type="EMBL" id="ANU06860.1"/>
    </source>
</evidence>
<keyword evidence="3" id="KW-1185">Reference proteome</keyword>
<keyword evidence="1" id="KW-0732">Signal</keyword>
<name>A0A1C7D5X6_9SPHN</name>
<evidence type="ECO:0000256" key="1">
    <source>
        <dbReference type="SAM" id="SignalP"/>
    </source>
</evidence>
<gene>
    <name evidence="2" type="ORF">A6F65_00537</name>
</gene>
<dbReference type="AlphaFoldDB" id="A0A1C7D5X6"/>
<evidence type="ECO:0008006" key="4">
    <source>
        <dbReference type="Google" id="ProtNLM"/>
    </source>
</evidence>
<sequence length="167" mass="17390">MTTHTLSKGAIALAAAAAMAAGAAIPAAAAPTAYGQTISNSMSKCNSGTAVRVTVTGVKSSTGKVRLQLYNGTKADWLVKGRWINRIEVPASRGTMSFCMPTPGAGVYGIAVRHDANGNGKTDISEDGGAMSNNPSINIFNLGKPSYKKTRFTVDGVESITIKMRYM</sequence>
<dbReference type="Pfam" id="PF09912">
    <property type="entry name" value="DUF2141"/>
    <property type="match status" value="1"/>
</dbReference>
<dbReference type="STRING" id="645517.A6F65_00537"/>
<reference evidence="2 3" key="1">
    <citation type="submission" date="2016-07" db="EMBL/GenBank/DDBJ databases">
        <title>Complete genome sequence of Altererythrobacter namhicola JCM 16345T, containing esterase-encoding genes.</title>
        <authorList>
            <person name="Cheng H."/>
            <person name="Wu Y.-H."/>
            <person name="Jian S.-L."/>
            <person name="Huo Y.-Y."/>
            <person name="Wang C.-S."/>
            <person name="Xu X.-W."/>
        </authorList>
    </citation>
    <scope>NUCLEOTIDE SEQUENCE [LARGE SCALE GENOMIC DNA]</scope>
    <source>
        <strain evidence="2 3">JCM 16345</strain>
    </source>
</reference>